<sequence>MNPYILLFFIPLSWFVTMFMIEAGSLVMLPICKYENYKEKMMLVLGSLWAIIATSLVYLVVSLDGIFAPIMFATGEALFGLLMTLIVILAFHHYFIGSAEGADSLGRHMSSKTFLILAAPFALIVAFIGTTIFTSVFSGYGIGLKLPLSTVATVLEKHELSVAMHEIPNLQVFYPEYMSMIFNAFNWVFFIGIVMYVVFFTVAFYGIKERFLVGVLALTLANILLLVSTDLWLPTVFNSAVGNAGFWVYLAILYGILYLSTHKNLPWRQAWVFFFTFLGGMMFGVFTQGNILVDAVPPSGIPATLLLTNPATLAAGSVLVGLAGVLVLGGVTAVSYKVLYKTAVEKAEARKASVK</sequence>
<dbReference type="RefSeq" id="WP_110269743.1">
    <property type="nucleotide sequence ID" value="NZ_CP029289.2"/>
</dbReference>
<feature type="transmembrane region" description="Helical" evidence="1">
    <location>
        <begin position="184"/>
        <end position="204"/>
    </location>
</feature>
<name>A0A2U9ICY0_9CREN</name>
<dbReference type="EMBL" id="CP029289">
    <property type="protein sequence ID" value="AWR93859.1"/>
    <property type="molecule type" value="Genomic_DNA"/>
</dbReference>
<feature type="transmembrane region" description="Helical" evidence="1">
    <location>
        <begin position="66"/>
        <end position="92"/>
    </location>
</feature>
<feature type="transmembrane region" description="Helical" evidence="1">
    <location>
        <begin position="271"/>
        <end position="293"/>
    </location>
</feature>
<dbReference type="Proteomes" id="UP000248044">
    <property type="component" value="Chromosome"/>
</dbReference>
<dbReference type="AlphaFoldDB" id="A0A2U9ICY0"/>
<feature type="transmembrane region" description="Helical" evidence="1">
    <location>
        <begin position="6"/>
        <end position="29"/>
    </location>
</feature>
<feature type="transmembrane region" description="Helical" evidence="1">
    <location>
        <begin position="240"/>
        <end position="259"/>
    </location>
</feature>
<keyword evidence="3" id="KW-1185">Reference proteome</keyword>
<dbReference type="KEGG" id="abri:DFR85_03730"/>
<evidence type="ECO:0000256" key="1">
    <source>
        <dbReference type="SAM" id="Phobius"/>
    </source>
</evidence>
<gene>
    <name evidence="2" type="ORF">DFR85_03730</name>
</gene>
<feature type="transmembrane region" description="Helical" evidence="1">
    <location>
        <begin position="211"/>
        <end position="228"/>
    </location>
</feature>
<evidence type="ECO:0000313" key="3">
    <source>
        <dbReference type="Proteomes" id="UP000248044"/>
    </source>
</evidence>
<evidence type="ECO:0000313" key="2">
    <source>
        <dbReference type="EMBL" id="AWR93859.1"/>
    </source>
</evidence>
<feature type="transmembrane region" description="Helical" evidence="1">
    <location>
        <begin position="113"/>
        <end position="137"/>
    </location>
</feature>
<keyword evidence="1" id="KW-0812">Transmembrane</keyword>
<keyword evidence="1" id="KW-0472">Membrane</keyword>
<proteinExistence type="predicted"/>
<feature type="transmembrane region" description="Helical" evidence="1">
    <location>
        <begin position="313"/>
        <end position="336"/>
    </location>
</feature>
<accession>A0A2U9ICY0</accession>
<protein>
    <submittedName>
        <fullName evidence="2">Uncharacterized protein</fullName>
    </submittedName>
</protein>
<reference evidence="2 3" key="1">
    <citation type="submission" date="2018-05" db="EMBL/GenBank/DDBJ databases">
        <title>Complete Genome Sequences of Extremely Thermoacidophilic, Metal-Mobilizing Type-Strain Members of the Archaeal Family Sulfolobaceae: Acidianus brierleyi DSM-1651T, Acidianus sulfidivorans DSM-18786T, Metallosphaera hakonensis DSM-7519T, and Metallosphaera prunae DSM-10039T.</title>
        <authorList>
            <person name="Counts J.A."/>
            <person name="Kelly R.M."/>
        </authorList>
    </citation>
    <scope>NUCLEOTIDE SEQUENCE [LARGE SCALE GENOMIC DNA]</scope>
    <source>
        <strain evidence="2 3">DSM 1651</strain>
    </source>
</reference>
<organism evidence="2 3">
    <name type="scientific">Acidianus brierleyi</name>
    <dbReference type="NCBI Taxonomy" id="41673"/>
    <lineage>
        <taxon>Archaea</taxon>
        <taxon>Thermoproteota</taxon>
        <taxon>Thermoprotei</taxon>
        <taxon>Sulfolobales</taxon>
        <taxon>Sulfolobaceae</taxon>
        <taxon>Acidianus</taxon>
    </lineage>
</organism>
<keyword evidence="1" id="KW-1133">Transmembrane helix</keyword>
<dbReference type="GeneID" id="36831236"/>
<feature type="transmembrane region" description="Helical" evidence="1">
    <location>
        <begin position="41"/>
        <end position="60"/>
    </location>
</feature>
<dbReference type="OrthoDB" id="43255at2157"/>